<comment type="caution">
    <text evidence="4">The sequence shown here is derived from an EMBL/GenBank/DDBJ whole genome shotgun (WGS) entry which is preliminary data.</text>
</comment>
<keyword evidence="1" id="KW-1133">Transmembrane helix</keyword>
<proteinExistence type="predicted"/>
<evidence type="ECO:0000259" key="3">
    <source>
        <dbReference type="Pfam" id="PF24547"/>
    </source>
</evidence>
<evidence type="ECO:0000313" key="5">
    <source>
        <dbReference type="Proteomes" id="UP000011758"/>
    </source>
</evidence>
<keyword evidence="2" id="KW-0732">Signal</keyword>
<feature type="chain" id="PRO_5038915350" evidence="2">
    <location>
        <begin position="20"/>
        <end position="327"/>
    </location>
</feature>
<organism evidence="4 5">
    <name type="scientific">Eggerthia catenaformis OT 569 = DSM 20559</name>
    <dbReference type="NCBI Taxonomy" id="999415"/>
    <lineage>
        <taxon>Bacteria</taxon>
        <taxon>Bacillati</taxon>
        <taxon>Bacillota</taxon>
        <taxon>Erysipelotrichia</taxon>
        <taxon>Erysipelotrichales</taxon>
        <taxon>Coprobacillaceae</taxon>
        <taxon>Eggerthia</taxon>
    </lineage>
</organism>
<dbReference type="EMBL" id="AGEJ01000018">
    <property type="protein sequence ID" value="EMD16505.1"/>
    <property type="molecule type" value="Genomic_DNA"/>
</dbReference>
<dbReference type="Proteomes" id="UP000011758">
    <property type="component" value="Unassembled WGS sequence"/>
</dbReference>
<feature type="transmembrane region" description="Helical" evidence="1">
    <location>
        <begin position="298"/>
        <end position="318"/>
    </location>
</feature>
<name>M2Q0R5_9FIRM</name>
<keyword evidence="1" id="KW-0472">Membrane</keyword>
<reference evidence="4 5" key="1">
    <citation type="submission" date="2013-02" db="EMBL/GenBank/DDBJ databases">
        <title>The Genome Sequence of Lactobacillus catenaformis F0143.</title>
        <authorList>
            <consortium name="The Broad Institute Genome Sequencing Platform"/>
            <person name="Earl A."/>
            <person name="Ward D."/>
            <person name="Feldgarden M."/>
            <person name="Gevers D."/>
            <person name="Izard J."/>
            <person name="Blanton J.M."/>
            <person name="Mathney J."/>
            <person name="Dewhirst F.E."/>
            <person name="Young S.K."/>
            <person name="Zeng Q."/>
            <person name="Gargeya S."/>
            <person name="Fitzgerald M."/>
            <person name="Haas B."/>
            <person name="Abouelleil A."/>
            <person name="Alvarado L."/>
            <person name="Arachchi H.M."/>
            <person name="Berlin A."/>
            <person name="Chapman S.B."/>
            <person name="Gearin G."/>
            <person name="Goldberg J."/>
            <person name="Griggs A."/>
            <person name="Gujja S."/>
            <person name="Hansen M."/>
            <person name="Heiman D."/>
            <person name="Howarth C."/>
            <person name="Larimer J."/>
            <person name="Lui A."/>
            <person name="MacDonald P.J.P."/>
            <person name="McCowen C."/>
            <person name="Montmayeur A."/>
            <person name="Murphy C."/>
            <person name="Neiman D."/>
            <person name="Pearson M."/>
            <person name="Priest M."/>
            <person name="Roberts A."/>
            <person name="Saif S."/>
            <person name="Shea T."/>
            <person name="Sisk P."/>
            <person name="Stolte C."/>
            <person name="Sykes S."/>
            <person name="Wortman J."/>
            <person name="Nusbaum C."/>
            <person name="Birren B."/>
        </authorList>
    </citation>
    <scope>NUCLEOTIDE SEQUENCE [LARGE SCALE GENOMIC DNA]</scope>
    <source>
        <strain evidence="4 5">OT 569</strain>
    </source>
</reference>
<protein>
    <submittedName>
        <fullName evidence="4">Pilin isopeptide linkage domain-containing protein</fullName>
    </submittedName>
</protein>
<keyword evidence="1" id="KW-0812">Transmembrane</keyword>
<dbReference type="STRING" id="999415.HMPREF9943_01059"/>
<keyword evidence="5" id="KW-1185">Reference proteome</keyword>
<dbReference type="Gene3D" id="2.60.40.3050">
    <property type="match status" value="1"/>
</dbReference>
<sequence>MKNKVFKSMIAAGMIFSMAAPIMNVSAAQDVPKNVTIKKVIEKEARDFAPNTTFTFQVEPGIASNDGKIYAGPAGGVTFTDNEIKSVPKADDIGKTTLNLTDTATLKINESVFTKPGRYRYKITEVNSGYEGIKYDTSSKHFDVFVDTSKHAYSYAFVNDNNTKDEGIFTNTYKRGIDGVNELTVKKSVKGNIADYSKKFKFTIRIDGAEGEMYAIYQGNEKKGEVQSKSSTTFELADNESFTITGLSKSDKYTITEDDYSSDGYTTTDRVNTGTVVNQNKEITVINEKNSDIPTGIIMTYLPYILLAAAAGVIFAVFNKRRDRSEL</sequence>
<dbReference type="Gene3D" id="2.60.40.1140">
    <property type="entry name" value="Collagen-binding surface protein Cna, B-type domain"/>
    <property type="match status" value="1"/>
</dbReference>
<feature type="domain" description="DUF7601" evidence="3">
    <location>
        <begin position="182"/>
        <end position="289"/>
    </location>
</feature>
<evidence type="ECO:0000313" key="4">
    <source>
        <dbReference type="EMBL" id="EMD16505.1"/>
    </source>
</evidence>
<feature type="signal peptide" evidence="2">
    <location>
        <begin position="1"/>
        <end position="19"/>
    </location>
</feature>
<dbReference type="RefSeq" id="WP_004802825.1">
    <property type="nucleotide sequence ID" value="NZ_KB446648.1"/>
</dbReference>
<dbReference type="eggNOG" id="ENOG5032X6Y">
    <property type="taxonomic scope" value="Bacteria"/>
</dbReference>
<dbReference type="AlphaFoldDB" id="M2Q0R5"/>
<dbReference type="Pfam" id="PF24547">
    <property type="entry name" value="DUF7601"/>
    <property type="match status" value="1"/>
</dbReference>
<accession>M2Q0R5</accession>
<evidence type="ECO:0000256" key="1">
    <source>
        <dbReference type="SAM" id="Phobius"/>
    </source>
</evidence>
<dbReference type="OrthoDB" id="1758300at2"/>
<evidence type="ECO:0000256" key="2">
    <source>
        <dbReference type="SAM" id="SignalP"/>
    </source>
</evidence>
<gene>
    <name evidence="4" type="ORF">HMPREF9943_01059</name>
</gene>
<dbReference type="NCBIfam" id="TIGR03786">
    <property type="entry name" value="strep_pil_rpt"/>
    <property type="match status" value="1"/>
</dbReference>
<dbReference type="BioCyc" id="ECAT999415-HMP:GTTI-1085-MONOMER"/>
<dbReference type="InterPro" id="IPR022464">
    <property type="entry name" value="Strep_pil_isopept_link"/>
</dbReference>
<dbReference type="InterPro" id="IPR055382">
    <property type="entry name" value="DUF7601"/>
</dbReference>
<dbReference type="InterPro" id="IPR038174">
    <property type="entry name" value="Strep_pil_link_sf"/>
</dbReference>